<name>A0A6J4P5R4_9ACTN</name>
<dbReference type="EMBL" id="CADCUN010000239">
    <property type="protein sequence ID" value="CAA9403530.1"/>
    <property type="molecule type" value="Genomic_DNA"/>
</dbReference>
<comment type="function">
    <text evidence="14">Thiol-specific peroxidase that catalyzes the reduction of hydrogen peroxide and organic hydroperoxides to water and alcohols, respectively. Plays a role in cell protection against oxidative stress by detoxifying peroxides. May represent an important antioxidant defense against cytotoxic peroxides, especially peroxynitrite, which can be formed by activated macrophages during infection.</text>
</comment>
<evidence type="ECO:0000256" key="20">
    <source>
        <dbReference type="ARBA" id="ARBA00083736"/>
    </source>
</evidence>
<dbReference type="SUPFAM" id="SSF52833">
    <property type="entry name" value="Thioredoxin-like"/>
    <property type="match status" value="1"/>
</dbReference>
<keyword evidence="7" id="KW-1015">Disulfide bond</keyword>
<dbReference type="GO" id="GO:0005737">
    <property type="term" value="C:cytoplasm"/>
    <property type="evidence" value="ECO:0007669"/>
    <property type="project" value="TreeGrafter"/>
</dbReference>
<evidence type="ECO:0000256" key="16">
    <source>
        <dbReference type="ARBA" id="ARBA00065226"/>
    </source>
</evidence>
<dbReference type="InterPro" id="IPR024706">
    <property type="entry name" value="Peroxiredoxin_AhpC-typ"/>
</dbReference>
<evidence type="ECO:0000256" key="18">
    <source>
        <dbReference type="ARBA" id="ARBA00068979"/>
    </source>
</evidence>
<keyword evidence="5" id="KW-0049">Antioxidant</keyword>
<feature type="domain" description="Thioredoxin" evidence="22">
    <location>
        <begin position="4"/>
        <end position="148"/>
    </location>
</feature>
<evidence type="ECO:0000256" key="10">
    <source>
        <dbReference type="ARBA" id="ARBA00038489"/>
    </source>
</evidence>
<gene>
    <name evidence="23" type="ORF">AVDCRST_MAG60-2249</name>
</gene>
<evidence type="ECO:0000256" key="9">
    <source>
        <dbReference type="ARBA" id="ARBA00032824"/>
    </source>
</evidence>
<evidence type="ECO:0000256" key="14">
    <source>
        <dbReference type="ARBA" id="ARBA00056930"/>
    </source>
</evidence>
<comment type="catalytic activity">
    <reaction evidence="12">
        <text>a hydroperoxide + [thioredoxin]-dithiol = an alcohol + [thioredoxin]-disulfide + H2O</text>
        <dbReference type="Rhea" id="RHEA:62620"/>
        <dbReference type="Rhea" id="RHEA-COMP:10698"/>
        <dbReference type="Rhea" id="RHEA-COMP:10700"/>
        <dbReference type="ChEBI" id="CHEBI:15377"/>
        <dbReference type="ChEBI" id="CHEBI:29950"/>
        <dbReference type="ChEBI" id="CHEBI:30879"/>
        <dbReference type="ChEBI" id="CHEBI:35924"/>
        <dbReference type="ChEBI" id="CHEBI:50058"/>
        <dbReference type="EC" id="1.11.1.24"/>
    </reaction>
</comment>
<dbReference type="PIRSF" id="PIRSF000239">
    <property type="entry name" value="AHPC"/>
    <property type="match status" value="1"/>
</dbReference>
<evidence type="ECO:0000313" key="23">
    <source>
        <dbReference type="EMBL" id="CAA9403530.1"/>
    </source>
</evidence>
<comment type="similarity">
    <text evidence="10">Belongs to the peroxiredoxin family. BCP/PrxQ subfamily.</text>
</comment>
<evidence type="ECO:0000256" key="15">
    <source>
        <dbReference type="ARBA" id="ARBA00060973"/>
    </source>
</evidence>
<evidence type="ECO:0000256" key="2">
    <source>
        <dbReference type="ARBA" id="ARBA00011245"/>
    </source>
</evidence>
<evidence type="ECO:0000256" key="19">
    <source>
        <dbReference type="ARBA" id="ARBA00082991"/>
    </source>
</evidence>
<dbReference type="CDD" id="cd03018">
    <property type="entry name" value="PRX_AhpE_like"/>
    <property type="match status" value="1"/>
</dbReference>
<evidence type="ECO:0000256" key="12">
    <source>
        <dbReference type="ARBA" id="ARBA00049091"/>
    </source>
</evidence>
<evidence type="ECO:0000256" key="3">
    <source>
        <dbReference type="ARBA" id="ARBA00013017"/>
    </source>
</evidence>
<dbReference type="PROSITE" id="PS51352">
    <property type="entry name" value="THIOREDOXIN_2"/>
    <property type="match status" value="1"/>
</dbReference>
<keyword evidence="8" id="KW-0676">Redox-active center</keyword>
<dbReference type="Pfam" id="PF00578">
    <property type="entry name" value="AhpC-TSA"/>
    <property type="match status" value="1"/>
</dbReference>
<comment type="subunit">
    <text evidence="2">Monomer.</text>
</comment>
<dbReference type="Gene3D" id="3.40.30.10">
    <property type="entry name" value="Glutaredoxin"/>
    <property type="match status" value="1"/>
</dbReference>
<dbReference type="PANTHER" id="PTHR42801">
    <property type="entry name" value="THIOREDOXIN-DEPENDENT PEROXIDE REDUCTASE"/>
    <property type="match status" value="1"/>
</dbReference>
<sequence>MTGLELGRAAPDFTLRDQFGQDVTLSSYRGSKAVLIIFYPNAFSGVCTGELSGIRERLDEFMTFDTEVVAISCDPVYSVRAFADAEGLNFPLLSDFWPHGEVAAAYDVFDAAKGTPRRSSYAIDLAGRVSWAVHNANPYGRDLDEHLKQLRALV</sequence>
<evidence type="ECO:0000256" key="4">
    <source>
        <dbReference type="ARBA" id="ARBA00022559"/>
    </source>
</evidence>
<dbReference type="EC" id="1.11.1.24" evidence="3"/>
<dbReference type="FunFam" id="3.40.30.10:FF:000118">
    <property type="entry name" value="Peroxiredoxin AhpE"/>
    <property type="match status" value="1"/>
</dbReference>
<dbReference type="InterPro" id="IPR000866">
    <property type="entry name" value="AhpC/TSA"/>
</dbReference>
<evidence type="ECO:0000256" key="8">
    <source>
        <dbReference type="ARBA" id="ARBA00023284"/>
    </source>
</evidence>
<evidence type="ECO:0000256" key="13">
    <source>
        <dbReference type="ARBA" id="ARBA00052774"/>
    </source>
</evidence>
<keyword evidence="4" id="KW-0575">Peroxidase</keyword>
<evidence type="ECO:0000256" key="5">
    <source>
        <dbReference type="ARBA" id="ARBA00022862"/>
    </source>
</evidence>
<evidence type="ECO:0000256" key="21">
    <source>
        <dbReference type="PIRSR" id="PIRSR000239-1"/>
    </source>
</evidence>
<feature type="active site" description="Cysteine sulfenic acid (-SOH) intermediate; for peroxidase activity" evidence="21">
    <location>
        <position position="47"/>
    </location>
</feature>
<dbReference type="AlphaFoldDB" id="A0A6J4P5R4"/>
<comment type="catalytic activity">
    <reaction evidence="13">
        <text>[mycoredoxin]-L-dithiol + a hydroperoxide = [mycoredoxin]-L-disulfide + an alcohol + H2O</text>
        <dbReference type="Rhea" id="RHEA:62640"/>
        <dbReference type="Rhea" id="RHEA-COMP:16137"/>
        <dbReference type="Rhea" id="RHEA-COMP:16138"/>
        <dbReference type="ChEBI" id="CHEBI:15377"/>
        <dbReference type="ChEBI" id="CHEBI:29950"/>
        <dbReference type="ChEBI" id="CHEBI:30879"/>
        <dbReference type="ChEBI" id="CHEBI:35924"/>
        <dbReference type="ChEBI" id="CHEBI:50058"/>
        <dbReference type="EC" id="1.11.1.29"/>
    </reaction>
</comment>
<dbReference type="PANTHER" id="PTHR42801:SF20">
    <property type="entry name" value="ALKYL HYDROPEROXIDE REDUCTASE E"/>
    <property type="match status" value="1"/>
</dbReference>
<dbReference type="GO" id="GO:0034599">
    <property type="term" value="P:cellular response to oxidative stress"/>
    <property type="evidence" value="ECO:0007669"/>
    <property type="project" value="TreeGrafter"/>
</dbReference>
<comment type="subunit">
    <text evidence="16">Homodimer. Forms both dimers and octamers; a tightly-associated dimer and a ring-like octamer.</text>
</comment>
<dbReference type="InterPro" id="IPR036249">
    <property type="entry name" value="Thioredoxin-like_sf"/>
</dbReference>
<evidence type="ECO:0000256" key="6">
    <source>
        <dbReference type="ARBA" id="ARBA00023002"/>
    </source>
</evidence>
<dbReference type="InterPro" id="IPR013766">
    <property type="entry name" value="Thioredoxin_domain"/>
</dbReference>
<dbReference type="EC" id="1.11.1.29" evidence="17"/>
<proteinExistence type="inferred from homology"/>
<reference evidence="23" key="1">
    <citation type="submission" date="2020-02" db="EMBL/GenBank/DDBJ databases">
        <authorList>
            <person name="Meier V. D."/>
        </authorList>
    </citation>
    <scope>NUCLEOTIDE SEQUENCE</scope>
    <source>
        <strain evidence="23">AVDCRST_MAG60</strain>
    </source>
</reference>
<evidence type="ECO:0000256" key="11">
    <source>
        <dbReference type="ARBA" id="ARBA00041373"/>
    </source>
</evidence>
<protein>
    <recommendedName>
        <fullName evidence="18">Alkyl hydroperoxide reductase E</fullName>
        <ecNumber evidence="3">1.11.1.24</ecNumber>
        <ecNumber evidence="17">1.11.1.29</ecNumber>
    </recommendedName>
    <alternativeName>
        <fullName evidence="11">Bacterioferritin comigratory protein</fullName>
    </alternativeName>
    <alternativeName>
        <fullName evidence="19">Mycoredoxin-dependent peroxiredoxin</fullName>
    </alternativeName>
    <alternativeName>
        <fullName evidence="20">Peroxiredoxin AhpE</fullName>
    </alternativeName>
    <alternativeName>
        <fullName evidence="9">Thioredoxin peroxidase</fullName>
    </alternativeName>
</protein>
<keyword evidence="6" id="KW-0560">Oxidoreductase</keyword>
<dbReference type="GO" id="GO:0045454">
    <property type="term" value="P:cell redox homeostasis"/>
    <property type="evidence" value="ECO:0007669"/>
    <property type="project" value="TreeGrafter"/>
</dbReference>
<organism evidence="23">
    <name type="scientific">uncultured Nocardioides sp</name>
    <dbReference type="NCBI Taxonomy" id="198441"/>
    <lineage>
        <taxon>Bacteria</taxon>
        <taxon>Bacillati</taxon>
        <taxon>Actinomycetota</taxon>
        <taxon>Actinomycetes</taxon>
        <taxon>Propionibacteriales</taxon>
        <taxon>Nocardioidaceae</taxon>
        <taxon>Nocardioides</taxon>
        <taxon>environmental samples</taxon>
    </lineage>
</organism>
<dbReference type="InterPro" id="IPR050924">
    <property type="entry name" value="Peroxiredoxin_BCP/PrxQ"/>
</dbReference>
<evidence type="ECO:0000256" key="17">
    <source>
        <dbReference type="ARBA" id="ARBA00067009"/>
    </source>
</evidence>
<evidence type="ECO:0000256" key="1">
    <source>
        <dbReference type="ARBA" id="ARBA00003330"/>
    </source>
</evidence>
<evidence type="ECO:0000256" key="7">
    <source>
        <dbReference type="ARBA" id="ARBA00023157"/>
    </source>
</evidence>
<comment type="function">
    <text evidence="1">Thiol-specific peroxidase that catalyzes the reduction of hydrogen peroxide and organic hydroperoxides to water and alcohols, respectively. Plays a role in cell protection against oxidative stress by detoxifying peroxides and as sensor of hydrogen peroxide-mediated signaling events.</text>
</comment>
<dbReference type="GO" id="GO:0008379">
    <property type="term" value="F:thioredoxin peroxidase activity"/>
    <property type="evidence" value="ECO:0007669"/>
    <property type="project" value="TreeGrafter"/>
</dbReference>
<comment type="similarity">
    <text evidence="15">Belongs to the peroxiredoxin family. AhpE subfamily.</text>
</comment>
<accession>A0A6J4P5R4</accession>
<evidence type="ECO:0000259" key="22">
    <source>
        <dbReference type="PROSITE" id="PS51352"/>
    </source>
</evidence>